<organism evidence="4 5">
    <name type="scientific">Acipenser oxyrinchus oxyrinchus</name>
    <dbReference type="NCBI Taxonomy" id="40147"/>
    <lineage>
        <taxon>Eukaryota</taxon>
        <taxon>Metazoa</taxon>
        <taxon>Chordata</taxon>
        <taxon>Craniata</taxon>
        <taxon>Vertebrata</taxon>
        <taxon>Euteleostomi</taxon>
        <taxon>Actinopterygii</taxon>
        <taxon>Chondrostei</taxon>
        <taxon>Acipenseriformes</taxon>
        <taxon>Acipenseridae</taxon>
        <taxon>Acipenser</taxon>
    </lineage>
</organism>
<dbReference type="GO" id="GO:0000981">
    <property type="term" value="F:DNA-binding transcription factor activity, RNA polymerase II-specific"/>
    <property type="evidence" value="ECO:0007669"/>
    <property type="project" value="TreeGrafter"/>
</dbReference>
<keyword evidence="1" id="KW-0175">Coiled coil</keyword>
<proteinExistence type="predicted"/>
<comment type="caution">
    <text evidence="4">The sequence shown here is derived from an EMBL/GenBank/DDBJ whole genome shotgun (WGS) entry which is preliminary data.</text>
</comment>
<evidence type="ECO:0000256" key="2">
    <source>
        <dbReference type="SAM" id="MobiDB-lite"/>
    </source>
</evidence>
<dbReference type="InterPro" id="IPR043563">
    <property type="entry name" value="Sp110/Sp140/Sp140L-like"/>
</dbReference>
<keyword evidence="5" id="KW-1185">Reference proteome</keyword>
<dbReference type="PANTHER" id="PTHR46386">
    <property type="entry name" value="NUCLEAR BODY PROTEIN SP140"/>
    <property type="match status" value="1"/>
</dbReference>
<evidence type="ECO:0000313" key="5">
    <source>
        <dbReference type="Proteomes" id="UP001230051"/>
    </source>
</evidence>
<dbReference type="PROSITE" id="PS51414">
    <property type="entry name" value="HSR"/>
    <property type="match status" value="1"/>
</dbReference>
<evidence type="ECO:0000256" key="1">
    <source>
        <dbReference type="SAM" id="Coils"/>
    </source>
</evidence>
<feature type="coiled-coil region" evidence="1">
    <location>
        <begin position="255"/>
        <end position="289"/>
    </location>
</feature>
<feature type="compositionally biased region" description="Basic and acidic residues" evidence="2">
    <location>
        <begin position="192"/>
        <end position="205"/>
    </location>
</feature>
<feature type="compositionally biased region" description="Polar residues" evidence="2">
    <location>
        <begin position="206"/>
        <end position="218"/>
    </location>
</feature>
<dbReference type="GO" id="GO:0005634">
    <property type="term" value="C:nucleus"/>
    <property type="evidence" value="ECO:0007669"/>
    <property type="project" value="InterPro"/>
</dbReference>
<feature type="region of interest" description="Disordered" evidence="2">
    <location>
        <begin position="111"/>
        <end position="247"/>
    </location>
</feature>
<accession>A0AAD8CS98</accession>
<dbReference type="InterPro" id="IPR004865">
    <property type="entry name" value="HSR_dom"/>
</dbReference>
<dbReference type="PANTHER" id="PTHR46386:SF1">
    <property type="entry name" value="NUCLEAR BODY PROTEIN SP140-LIKE PROTEIN"/>
    <property type="match status" value="1"/>
</dbReference>
<dbReference type="AlphaFoldDB" id="A0AAD8CS98"/>
<dbReference type="Proteomes" id="UP001230051">
    <property type="component" value="Unassembled WGS sequence"/>
</dbReference>
<gene>
    <name evidence="4" type="ORF">AOXY_G27127</name>
</gene>
<feature type="domain" description="HSR" evidence="3">
    <location>
        <begin position="1"/>
        <end position="106"/>
    </location>
</feature>
<name>A0AAD8CS98_ACIOX</name>
<evidence type="ECO:0000259" key="3">
    <source>
        <dbReference type="PROSITE" id="PS51414"/>
    </source>
</evidence>
<reference evidence="4" key="1">
    <citation type="submission" date="2022-02" db="EMBL/GenBank/DDBJ databases">
        <title>Atlantic sturgeon de novo genome assembly.</title>
        <authorList>
            <person name="Stock M."/>
            <person name="Klopp C."/>
            <person name="Guiguen Y."/>
            <person name="Cabau C."/>
            <person name="Parinello H."/>
            <person name="Santidrian Yebra-Pimentel E."/>
            <person name="Kuhl H."/>
            <person name="Dirks R.P."/>
            <person name="Guessner J."/>
            <person name="Wuertz S."/>
            <person name="Du K."/>
            <person name="Schartl M."/>
        </authorList>
    </citation>
    <scope>NUCLEOTIDE SEQUENCE</scope>
    <source>
        <strain evidence="4">STURGEONOMICS-FGT-2020</strain>
        <tissue evidence="4">Whole blood</tissue>
    </source>
</reference>
<evidence type="ECO:0000313" key="4">
    <source>
        <dbReference type="EMBL" id="KAK1155347.1"/>
    </source>
</evidence>
<feature type="compositionally biased region" description="Polar residues" evidence="2">
    <location>
        <begin position="123"/>
        <end position="136"/>
    </location>
</feature>
<dbReference type="Pfam" id="PF03172">
    <property type="entry name" value="HSR"/>
    <property type="match status" value="1"/>
</dbReference>
<dbReference type="EMBL" id="JAGXEW010000031">
    <property type="protein sequence ID" value="KAK1155347.1"/>
    <property type="molecule type" value="Genomic_DNA"/>
</dbReference>
<protein>
    <recommendedName>
        <fullName evidence="3">HSR domain-containing protein</fullName>
    </recommendedName>
</protein>
<sequence length="296" mass="33076">MENQLQFKTDDELRQFFRSKKVEIASIKDPFMLLTQLRDRDVIPEEKYQEVDRRKTQKARYSLLEWMEKEKPELIRPFWECVFKDHMIQSYPALRLMRDSFLERSSSVEMDGAGFSRTGPGGTAQSPGSSAQNQGRTGPGKRPKPARPTHGPIGAEMDGAGFSRTGPGGTTQSPGSSAQNQGQTGPGKRTHRDLGMSEISERGRDTATQTQRVDTSSLKRGPETHAEGSPAKRIQEDNKSLKKTRPLPILKSPDFAAVEQELSQMKQDLDTVKGELTTVTRELKSANDKLFAINQP</sequence>